<evidence type="ECO:0000313" key="2">
    <source>
        <dbReference type="Proteomes" id="UP000255193"/>
    </source>
</evidence>
<reference evidence="1 2" key="1">
    <citation type="submission" date="2018-06" db="EMBL/GenBank/DDBJ databases">
        <authorList>
            <consortium name="Pathogen Informatics"/>
            <person name="Doyle S."/>
        </authorList>
    </citation>
    <scope>NUCLEOTIDE SEQUENCE [LARGE SCALE GENOMIC DNA]</scope>
    <source>
        <strain evidence="1 2">NCTC11091</strain>
    </source>
</reference>
<protein>
    <submittedName>
        <fullName evidence="1">Uncharacterized protein</fullName>
    </submittedName>
</protein>
<sequence>MELWVVERYPSLLSKPPTIPSTALLDEAR</sequence>
<organism evidence="1 2">
    <name type="scientific">Faucicola atlantae</name>
    <dbReference type="NCBI Taxonomy" id="34059"/>
    <lineage>
        <taxon>Bacteria</taxon>
        <taxon>Pseudomonadati</taxon>
        <taxon>Pseudomonadota</taxon>
        <taxon>Gammaproteobacteria</taxon>
        <taxon>Moraxellales</taxon>
        <taxon>Moraxellaceae</taxon>
        <taxon>Faucicola</taxon>
    </lineage>
</organism>
<name>A0A378Q4S1_9GAMM</name>
<gene>
    <name evidence="1" type="ORF">NCTC11091_01462</name>
</gene>
<dbReference type="AlphaFoldDB" id="A0A378Q4S1"/>
<accession>A0A378Q4S1</accession>
<dbReference type="Proteomes" id="UP000255193">
    <property type="component" value="Unassembled WGS sequence"/>
</dbReference>
<proteinExistence type="predicted"/>
<evidence type="ECO:0000313" key="1">
    <source>
        <dbReference type="EMBL" id="STY95665.1"/>
    </source>
</evidence>
<dbReference type="EMBL" id="UGQA01000001">
    <property type="protein sequence ID" value="STY95665.1"/>
    <property type="molecule type" value="Genomic_DNA"/>
</dbReference>